<keyword evidence="10" id="KW-1185">Reference proteome</keyword>
<dbReference type="Gene3D" id="1.10.630.10">
    <property type="entry name" value="Cytochrome P450"/>
    <property type="match status" value="1"/>
</dbReference>
<evidence type="ECO:0000256" key="3">
    <source>
        <dbReference type="ARBA" id="ARBA00022723"/>
    </source>
</evidence>
<name>A0A409W2D8_9AGAR</name>
<evidence type="ECO:0000256" key="5">
    <source>
        <dbReference type="ARBA" id="ARBA00023004"/>
    </source>
</evidence>
<dbReference type="PANTHER" id="PTHR46206">
    <property type="entry name" value="CYTOCHROME P450"/>
    <property type="match status" value="1"/>
</dbReference>
<dbReference type="Proteomes" id="UP000284842">
    <property type="component" value="Unassembled WGS sequence"/>
</dbReference>
<keyword evidence="6 7" id="KW-0349">Heme</keyword>
<feature type="transmembrane region" description="Helical" evidence="8">
    <location>
        <begin position="20"/>
        <end position="41"/>
    </location>
</feature>
<proteinExistence type="inferred from homology"/>
<dbReference type="InterPro" id="IPR001128">
    <property type="entry name" value="Cyt_P450"/>
</dbReference>
<evidence type="ECO:0008006" key="11">
    <source>
        <dbReference type="Google" id="ProtNLM"/>
    </source>
</evidence>
<gene>
    <name evidence="9" type="ORF">CVT24_012640</name>
</gene>
<keyword evidence="7" id="KW-0503">Monooxygenase</keyword>
<keyword evidence="4 7" id="KW-0560">Oxidoreductase</keyword>
<keyword evidence="3 6" id="KW-0479">Metal-binding</keyword>
<evidence type="ECO:0000256" key="2">
    <source>
        <dbReference type="ARBA" id="ARBA00010617"/>
    </source>
</evidence>
<accession>A0A409W2D8</accession>
<evidence type="ECO:0000256" key="4">
    <source>
        <dbReference type="ARBA" id="ARBA00023002"/>
    </source>
</evidence>
<dbReference type="GO" id="GO:0005506">
    <property type="term" value="F:iron ion binding"/>
    <property type="evidence" value="ECO:0007669"/>
    <property type="project" value="InterPro"/>
</dbReference>
<dbReference type="CDD" id="cd11041">
    <property type="entry name" value="CYP503A1-like"/>
    <property type="match status" value="1"/>
</dbReference>
<dbReference type="STRING" id="181874.A0A409W2D8"/>
<dbReference type="PROSITE" id="PS00086">
    <property type="entry name" value="CYTOCHROME_P450"/>
    <property type="match status" value="1"/>
</dbReference>
<dbReference type="OrthoDB" id="1844152at2759"/>
<evidence type="ECO:0000256" key="7">
    <source>
        <dbReference type="RuleBase" id="RU000461"/>
    </source>
</evidence>
<dbReference type="GO" id="GO:0020037">
    <property type="term" value="F:heme binding"/>
    <property type="evidence" value="ECO:0007669"/>
    <property type="project" value="InterPro"/>
</dbReference>
<comment type="cofactor">
    <cofactor evidence="1 6">
        <name>heme</name>
        <dbReference type="ChEBI" id="CHEBI:30413"/>
    </cofactor>
</comment>
<dbReference type="InterPro" id="IPR017972">
    <property type="entry name" value="Cyt_P450_CS"/>
</dbReference>
<protein>
    <recommendedName>
        <fullName evidence="11">Cytochrome P450</fullName>
    </recommendedName>
</protein>
<sequence>MDIAKGPDATEEQLTLRMLFVNFGAIHTSSMTFMHAFYYLASDETYMKLLRSEVDEVVEQYGWTKDALDMMVIVDSFLKECQRLHAPGLAGLLRRAAQDFTFSNGITIPRGTIVGASILETHLDSSVYTNPLEFDPLRYVKLSTSSQNPSETQFGSAEPSKKKYDITAVSLDSLIFGYGRHACPGRFFAAAELKLMMAYLVRHYDVKLENGVKERPRDLTFGLNVMPNPFARAMFRKRR</sequence>
<dbReference type="InParanoid" id="A0A409W2D8"/>
<keyword evidence="8" id="KW-1133">Transmembrane helix</keyword>
<feature type="binding site" description="axial binding residue" evidence="6">
    <location>
        <position position="183"/>
    </location>
    <ligand>
        <name>heme</name>
        <dbReference type="ChEBI" id="CHEBI:30413"/>
    </ligand>
    <ligandPart>
        <name>Fe</name>
        <dbReference type="ChEBI" id="CHEBI:18248"/>
    </ligandPart>
</feature>
<evidence type="ECO:0000313" key="9">
    <source>
        <dbReference type="EMBL" id="PPQ72662.1"/>
    </source>
</evidence>
<evidence type="ECO:0000256" key="8">
    <source>
        <dbReference type="SAM" id="Phobius"/>
    </source>
</evidence>
<evidence type="ECO:0000256" key="1">
    <source>
        <dbReference type="ARBA" id="ARBA00001971"/>
    </source>
</evidence>
<dbReference type="InterPro" id="IPR036396">
    <property type="entry name" value="Cyt_P450_sf"/>
</dbReference>
<dbReference type="Pfam" id="PF00067">
    <property type="entry name" value="p450"/>
    <property type="match status" value="1"/>
</dbReference>
<evidence type="ECO:0000313" key="10">
    <source>
        <dbReference type="Proteomes" id="UP000284842"/>
    </source>
</evidence>
<dbReference type="PRINTS" id="PR00465">
    <property type="entry name" value="EP450IV"/>
</dbReference>
<keyword evidence="5 6" id="KW-0408">Iron</keyword>
<reference evidence="9 10" key="1">
    <citation type="journal article" date="2018" name="Evol. Lett.">
        <title>Horizontal gene cluster transfer increased hallucinogenic mushroom diversity.</title>
        <authorList>
            <person name="Reynolds H.T."/>
            <person name="Vijayakumar V."/>
            <person name="Gluck-Thaler E."/>
            <person name="Korotkin H.B."/>
            <person name="Matheny P.B."/>
            <person name="Slot J.C."/>
        </authorList>
    </citation>
    <scope>NUCLEOTIDE SEQUENCE [LARGE SCALE GENOMIC DNA]</scope>
    <source>
        <strain evidence="9 10">2629</strain>
    </source>
</reference>
<dbReference type="GO" id="GO:0004497">
    <property type="term" value="F:monooxygenase activity"/>
    <property type="evidence" value="ECO:0007669"/>
    <property type="project" value="UniProtKB-KW"/>
</dbReference>
<organism evidence="9 10">
    <name type="scientific">Panaeolus cyanescens</name>
    <dbReference type="NCBI Taxonomy" id="181874"/>
    <lineage>
        <taxon>Eukaryota</taxon>
        <taxon>Fungi</taxon>
        <taxon>Dikarya</taxon>
        <taxon>Basidiomycota</taxon>
        <taxon>Agaricomycotina</taxon>
        <taxon>Agaricomycetes</taxon>
        <taxon>Agaricomycetidae</taxon>
        <taxon>Agaricales</taxon>
        <taxon>Agaricineae</taxon>
        <taxon>Galeropsidaceae</taxon>
        <taxon>Panaeolus</taxon>
    </lineage>
</organism>
<keyword evidence="8" id="KW-0812">Transmembrane</keyword>
<dbReference type="InterPro" id="IPR002403">
    <property type="entry name" value="Cyt_P450_E_grp-IV"/>
</dbReference>
<evidence type="ECO:0000256" key="6">
    <source>
        <dbReference type="PIRSR" id="PIRSR602403-1"/>
    </source>
</evidence>
<comment type="caution">
    <text evidence="9">The sequence shown here is derived from an EMBL/GenBank/DDBJ whole genome shotgun (WGS) entry which is preliminary data.</text>
</comment>
<dbReference type="AlphaFoldDB" id="A0A409W2D8"/>
<dbReference type="EMBL" id="NHTK01005858">
    <property type="protein sequence ID" value="PPQ72662.1"/>
    <property type="molecule type" value="Genomic_DNA"/>
</dbReference>
<comment type="similarity">
    <text evidence="2 7">Belongs to the cytochrome P450 family.</text>
</comment>
<dbReference type="GO" id="GO:0016705">
    <property type="term" value="F:oxidoreductase activity, acting on paired donors, with incorporation or reduction of molecular oxygen"/>
    <property type="evidence" value="ECO:0007669"/>
    <property type="project" value="InterPro"/>
</dbReference>
<dbReference type="SUPFAM" id="SSF48264">
    <property type="entry name" value="Cytochrome P450"/>
    <property type="match status" value="1"/>
</dbReference>
<keyword evidence="8" id="KW-0472">Membrane</keyword>